<dbReference type="Proteomes" id="UP001418796">
    <property type="component" value="Unassembled WGS sequence"/>
</dbReference>
<dbReference type="EMBL" id="JBCITK010000002">
    <property type="protein sequence ID" value="MEN0645559.1"/>
    <property type="molecule type" value="Genomic_DNA"/>
</dbReference>
<reference evidence="2 3" key="1">
    <citation type="submission" date="2024-03" db="EMBL/GenBank/DDBJ databases">
        <title>Bacilli Hybrid Assemblies.</title>
        <authorList>
            <person name="Kovac J."/>
        </authorList>
    </citation>
    <scope>NUCLEOTIDE SEQUENCE [LARGE SCALE GENOMIC DNA]</scope>
    <source>
        <strain evidence="2 3">FSL R7-0666</strain>
    </source>
</reference>
<gene>
    <name evidence="2" type="ORF">MKY91_20550</name>
</gene>
<evidence type="ECO:0000313" key="3">
    <source>
        <dbReference type="Proteomes" id="UP001418796"/>
    </source>
</evidence>
<proteinExistence type="predicted"/>
<protein>
    <submittedName>
        <fullName evidence="2">Uncharacterized protein</fullName>
    </submittedName>
</protein>
<feature type="compositionally biased region" description="Polar residues" evidence="1">
    <location>
        <begin position="45"/>
        <end position="58"/>
    </location>
</feature>
<feature type="region of interest" description="Disordered" evidence="1">
    <location>
        <begin position="45"/>
        <end position="65"/>
    </location>
</feature>
<evidence type="ECO:0000313" key="2">
    <source>
        <dbReference type="EMBL" id="MEN0645559.1"/>
    </source>
</evidence>
<organism evidence="2 3">
    <name type="scientific">Alkalicoccobacillus gibsonii</name>
    <dbReference type="NCBI Taxonomy" id="79881"/>
    <lineage>
        <taxon>Bacteria</taxon>
        <taxon>Bacillati</taxon>
        <taxon>Bacillota</taxon>
        <taxon>Bacilli</taxon>
        <taxon>Bacillales</taxon>
        <taxon>Bacillaceae</taxon>
        <taxon>Alkalicoccobacillus</taxon>
    </lineage>
</organism>
<accession>A0ABU9VNT7</accession>
<evidence type="ECO:0000256" key="1">
    <source>
        <dbReference type="SAM" id="MobiDB-lite"/>
    </source>
</evidence>
<dbReference type="RefSeq" id="WP_343132226.1">
    <property type="nucleotide sequence ID" value="NZ_JBCITK010000002.1"/>
</dbReference>
<name>A0ABU9VNT7_9BACI</name>
<keyword evidence="3" id="KW-1185">Reference proteome</keyword>
<comment type="caution">
    <text evidence="2">The sequence shown here is derived from an EMBL/GenBank/DDBJ whole genome shotgun (WGS) entry which is preliminary data.</text>
</comment>
<sequence length="65" mass="7838">MNKRQMKKHLKKKYEKQVQWQGWMAKENEMLMEPFKNLETPVQMTVHSKQPNTATQSMLDFLSPE</sequence>